<keyword evidence="2" id="KW-0521">NADP</keyword>
<feature type="domain" description="Pyrroline-5-carboxylate reductase catalytic N-terminal" evidence="3">
    <location>
        <begin position="2"/>
        <end position="110"/>
    </location>
</feature>
<dbReference type="SUPFAM" id="SSF51735">
    <property type="entry name" value="NAD(P)-binding Rossmann-fold domains"/>
    <property type="match status" value="1"/>
</dbReference>
<dbReference type="InterPro" id="IPR000304">
    <property type="entry name" value="Pyrroline-COOH_reductase"/>
</dbReference>
<dbReference type="InterPro" id="IPR036291">
    <property type="entry name" value="NAD(P)-bd_dom_sf"/>
</dbReference>
<dbReference type="AlphaFoldDB" id="A0A9Q9U9L2"/>
<sequence>MAFIGCGNMGSSLLHGLLEAIFLGDAQNRTPHKVSKFIACTNSEESAKTLENILVGHVSRVSAPYRPNSEVMKQADVIILGFKPSMAKKILDDPEVRHNVCGKLVIRLIAGLSVPGIRDYISGSGKLLSLPEFWVAKAIPNLAARYRQFMAILEQPTDQIPSPYHGFLEWMFNLNGHVKFLDDPLVDVGSVLVTNCLTSLTVPLDGVLDGSVIEGFRRKDSVNLIAQSVVGLGSLLSHGNHPAILREQISSPRGCTINTLVAVERGAARVTFTDALI</sequence>
<evidence type="ECO:0000313" key="5">
    <source>
        <dbReference type="EMBL" id="VTT68550.1"/>
    </source>
</evidence>
<organism evidence="5 6">
    <name type="scientific">Fusarium fujikuroi</name>
    <name type="common">Bakanae and foot rot disease fungus</name>
    <name type="synonym">Gibberella fujikuroi</name>
    <dbReference type="NCBI Taxonomy" id="5127"/>
    <lineage>
        <taxon>Eukaryota</taxon>
        <taxon>Fungi</taxon>
        <taxon>Dikarya</taxon>
        <taxon>Ascomycota</taxon>
        <taxon>Pezizomycotina</taxon>
        <taxon>Sordariomycetes</taxon>
        <taxon>Hypocreomycetidae</taxon>
        <taxon>Hypocreales</taxon>
        <taxon>Nectriaceae</taxon>
        <taxon>Fusarium</taxon>
        <taxon>Fusarium fujikuroi species complex</taxon>
    </lineage>
</organism>
<feature type="binding site" evidence="2">
    <location>
        <begin position="4"/>
        <end position="9"/>
    </location>
    <ligand>
        <name>NADP(+)</name>
        <dbReference type="ChEBI" id="CHEBI:58349"/>
    </ligand>
</feature>
<comment type="similarity">
    <text evidence="1">Belongs to the pyrroline-5-carboxylate reductase family.</text>
</comment>
<dbReference type="Gene3D" id="1.10.3730.10">
    <property type="entry name" value="ProC C-terminal domain-like"/>
    <property type="match status" value="1"/>
</dbReference>
<dbReference type="EMBL" id="CABFJX010000224">
    <property type="protein sequence ID" value="VTT68550.1"/>
    <property type="molecule type" value="Genomic_DNA"/>
</dbReference>
<dbReference type="PIRSF" id="PIRSF000193">
    <property type="entry name" value="Pyrrol-5-carb_rd"/>
    <property type="match status" value="1"/>
</dbReference>
<reference evidence="5" key="1">
    <citation type="submission" date="2019-05" db="EMBL/GenBank/DDBJ databases">
        <authorList>
            <person name="Piombo E."/>
        </authorList>
    </citation>
    <scope>NUCLEOTIDE SEQUENCE</scope>
    <source>
        <strain evidence="5">C2S</strain>
    </source>
</reference>
<dbReference type="GO" id="GO:0055129">
    <property type="term" value="P:L-proline biosynthetic process"/>
    <property type="evidence" value="ECO:0007669"/>
    <property type="project" value="TreeGrafter"/>
</dbReference>
<feature type="domain" description="Pyrroline-5-carboxylate reductase dimerisation" evidence="4">
    <location>
        <begin position="202"/>
        <end position="276"/>
    </location>
</feature>
<evidence type="ECO:0000256" key="1">
    <source>
        <dbReference type="ARBA" id="ARBA00005525"/>
    </source>
</evidence>
<comment type="caution">
    <text evidence="5">The sequence shown here is derived from an EMBL/GenBank/DDBJ whole genome shotgun (WGS) entry which is preliminary data.</text>
</comment>
<dbReference type="Pfam" id="PF03807">
    <property type="entry name" value="F420_oxidored"/>
    <property type="match status" value="1"/>
</dbReference>
<evidence type="ECO:0008006" key="7">
    <source>
        <dbReference type="Google" id="ProtNLM"/>
    </source>
</evidence>
<dbReference type="SUPFAM" id="SSF48179">
    <property type="entry name" value="6-phosphogluconate dehydrogenase C-terminal domain-like"/>
    <property type="match status" value="1"/>
</dbReference>
<dbReference type="Gene3D" id="3.40.50.720">
    <property type="entry name" value="NAD(P)-binding Rossmann-like Domain"/>
    <property type="match status" value="1"/>
</dbReference>
<dbReference type="InterPro" id="IPR028939">
    <property type="entry name" value="P5C_Rdtase_cat_N"/>
</dbReference>
<feature type="binding site" evidence="2">
    <location>
        <position position="68"/>
    </location>
    <ligand>
        <name>NADPH</name>
        <dbReference type="ChEBI" id="CHEBI:57783"/>
    </ligand>
</feature>
<accession>A0A9Q9U9L2</accession>
<protein>
    <recommendedName>
        <fullName evidence="7">Pyrroline-5-carboxylate reductase</fullName>
    </recommendedName>
</protein>
<dbReference type="PANTHER" id="PTHR11645">
    <property type="entry name" value="PYRROLINE-5-CARBOXYLATE REDUCTASE"/>
    <property type="match status" value="1"/>
</dbReference>
<dbReference type="InterPro" id="IPR029036">
    <property type="entry name" value="P5CR_dimer"/>
</dbReference>
<evidence type="ECO:0000259" key="3">
    <source>
        <dbReference type="Pfam" id="PF03807"/>
    </source>
</evidence>
<dbReference type="Proteomes" id="UP000760494">
    <property type="component" value="Unassembled WGS sequence"/>
</dbReference>
<name>A0A9Q9U9L2_FUSFU</name>
<dbReference type="PANTHER" id="PTHR11645:SF21">
    <property type="entry name" value="HYPOTHETICAL PYRROLINE-5-CARBOXYLATE REDUCTASE (EUROFUNG)"/>
    <property type="match status" value="1"/>
</dbReference>
<evidence type="ECO:0000259" key="4">
    <source>
        <dbReference type="Pfam" id="PF14748"/>
    </source>
</evidence>
<evidence type="ECO:0000313" key="6">
    <source>
        <dbReference type="Proteomes" id="UP000760494"/>
    </source>
</evidence>
<proteinExistence type="inferred from homology"/>
<dbReference type="Pfam" id="PF14748">
    <property type="entry name" value="P5CR_dimer"/>
    <property type="match status" value="1"/>
</dbReference>
<gene>
    <name evidence="5" type="ORF">C2S_7054</name>
</gene>
<dbReference type="GO" id="GO:0004735">
    <property type="term" value="F:pyrroline-5-carboxylate reductase activity"/>
    <property type="evidence" value="ECO:0007669"/>
    <property type="project" value="InterPro"/>
</dbReference>
<dbReference type="InterPro" id="IPR008927">
    <property type="entry name" value="6-PGluconate_DH-like_C_sf"/>
</dbReference>
<evidence type="ECO:0000256" key="2">
    <source>
        <dbReference type="PIRSR" id="PIRSR000193-1"/>
    </source>
</evidence>